<dbReference type="AlphaFoldDB" id="A0AA41YRJ8"/>
<dbReference type="Proteomes" id="UP001165679">
    <property type="component" value="Unassembled WGS sequence"/>
</dbReference>
<reference evidence="1" key="1">
    <citation type="submission" date="2022-09" db="EMBL/GenBank/DDBJ databases">
        <title>Rhodovastum sp. nov. RN2-1 isolated from soil in Seongnam, South Korea.</title>
        <authorList>
            <person name="Le N.T."/>
        </authorList>
    </citation>
    <scope>NUCLEOTIDE SEQUENCE</scope>
    <source>
        <strain evidence="1">RN2-1</strain>
    </source>
</reference>
<dbReference type="EMBL" id="JAPDNT010000007">
    <property type="protein sequence ID" value="MCW3475298.1"/>
    <property type="molecule type" value="Genomic_DNA"/>
</dbReference>
<sequence>MPDPCCPCDATQHPPPPDIPPGLASLPRQWAGFVEYRRAMLAGIPAHPALASWRARGAGDLGVMLLEMWAYVLDVVGFYDARIADESYIRTAKLPLSAQRLVRLLGYRPKPAVSAAATLALVADGADSVVLPPGTAFRSEAFGDEPPQVFEITASTTIWPQRNTWRLAPVRGDVFAGRLLFAQGTARLAVGQVVVLSGAGIRLAARVRTLASERALDGATYVRADLDPPPTALAGTALSDIAIVALTQQASPNPVSPSPSLTAGPTASITLDRVYPQLSTGDVVVVQTAGVLMAATIAAIEIDLVAVPTVTSAAIALRRFAASAVDTSPHPAMPVTRVSLALRAAPPAGWANAFLMRFGSIDGGTPTLPAKTRIAMPDVVPTAALAGPVEPLGAAPGPAAVLAKGTEAEGPKIRGSVSVDAAGNGLLQPASDATPFAPLRTPVDLYGNLVETTRGETVANEILGSADATQAFQSFTLQKKPLTYLLDTASPDHTRAALELRVNGILWQEAPSFFDAGPTDEVYVVRRDPDQTARVIFGDGIRGARPSSGVGNVTATYRFGAGAAKPPAGTITQVARQVKGLRSVFNPLPARGGADAEGAGILRIAAPRSALTLGRAVSLDDFEALARGFPGIVNAAAAWAFDGSLQRASVKIWIIADGGDPSGDLRANLRGNADPQVPIVVTPATPVPIDLRVSLEISGRYDPATVRPAAKAALVDPQSGLLAPANVAIGRPLFRSEITARLLAVPGVLGATVMLAGALAPVAFMPGEGSYPDAAGLLVE</sequence>
<gene>
    <name evidence="1" type="ORF">OL599_12015</name>
</gene>
<comment type="caution">
    <text evidence="1">The sequence shown here is derived from an EMBL/GenBank/DDBJ whole genome shotgun (WGS) entry which is preliminary data.</text>
</comment>
<accession>A0AA41YRJ8</accession>
<reference evidence="1" key="2">
    <citation type="submission" date="2022-10" db="EMBL/GenBank/DDBJ databases">
        <authorList>
            <person name="Trinh H.N."/>
        </authorList>
    </citation>
    <scope>NUCLEOTIDE SEQUENCE</scope>
    <source>
        <strain evidence="1">RN2-1</strain>
    </source>
</reference>
<organism evidence="1 2">
    <name type="scientific">Limobrevibacterium gyesilva</name>
    <dbReference type="NCBI Taxonomy" id="2991712"/>
    <lineage>
        <taxon>Bacteria</taxon>
        <taxon>Pseudomonadati</taxon>
        <taxon>Pseudomonadota</taxon>
        <taxon>Alphaproteobacteria</taxon>
        <taxon>Acetobacterales</taxon>
        <taxon>Acetobacteraceae</taxon>
        <taxon>Limobrevibacterium</taxon>
    </lineage>
</organism>
<dbReference type="RefSeq" id="WP_264713995.1">
    <property type="nucleotide sequence ID" value="NZ_JAPDNT010000007.1"/>
</dbReference>
<evidence type="ECO:0000313" key="2">
    <source>
        <dbReference type="Proteomes" id="UP001165679"/>
    </source>
</evidence>
<protein>
    <submittedName>
        <fullName evidence="1">Baseplate J/gp47 family protein</fullName>
    </submittedName>
</protein>
<name>A0AA41YRJ8_9PROT</name>
<evidence type="ECO:0000313" key="1">
    <source>
        <dbReference type="EMBL" id="MCW3475298.1"/>
    </source>
</evidence>
<proteinExistence type="predicted"/>
<keyword evidence="2" id="KW-1185">Reference proteome</keyword>